<dbReference type="Proteomes" id="UP001177670">
    <property type="component" value="Unassembled WGS sequence"/>
</dbReference>
<dbReference type="EMBL" id="JAHYIQ010000001">
    <property type="protein sequence ID" value="KAK1138084.1"/>
    <property type="molecule type" value="Genomic_DNA"/>
</dbReference>
<comment type="caution">
    <text evidence="1">The sequence shown here is derived from an EMBL/GenBank/DDBJ whole genome shotgun (WGS) entry which is preliminary data.</text>
</comment>
<proteinExistence type="predicted"/>
<evidence type="ECO:0000313" key="2">
    <source>
        <dbReference type="Proteomes" id="UP001177670"/>
    </source>
</evidence>
<keyword evidence="2" id="KW-1185">Reference proteome</keyword>
<name>A0AA40GIE5_9HYME</name>
<evidence type="ECO:0000313" key="1">
    <source>
        <dbReference type="EMBL" id="KAK1138084.1"/>
    </source>
</evidence>
<organism evidence="1 2">
    <name type="scientific">Melipona bicolor</name>
    <dbReference type="NCBI Taxonomy" id="60889"/>
    <lineage>
        <taxon>Eukaryota</taxon>
        <taxon>Metazoa</taxon>
        <taxon>Ecdysozoa</taxon>
        <taxon>Arthropoda</taxon>
        <taxon>Hexapoda</taxon>
        <taxon>Insecta</taxon>
        <taxon>Pterygota</taxon>
        <taxon>Neoptera</taxon>
        <taxon>Endopterygota</taxon>
        <taxon>Hymenoptera</taxon>
        <taxon>Apocrita</taxon>
        <taxon>Aculeata</taxon>
        <taxon>Apoidea</taxon>
        <taxon>Anthophila</taxon>
        <taxon>Apidae</taxon>
        <taxon>Melipona</taxon>
    </lineage>
</organism>
<gene>
    <name evidence="1" type="ORF">K0M31_002571</name>
</gene>
<protein>
    <submittedName>
        <fullName evidence="1">Uncharacterized protein</fullName>
    </submittedName>
</protein>
<sequence>MKGKIQQPNVSYQCQLLDTRAMWIVAILYHEDEDELRIFIYVAYDSQVQHDWHLNSQRRKWEMQTESEIDDYLVRYIPDQRARLLLRPKKYGAN</sequence>
<dbReference type="AlphaFoldDB" id="A0AA40GIE5"/>
<reference evidence="1" key="1">
    <citation type="submission" date="2021-10" db="EMBL/GenBank/DDBJ databases">
        <title>Melipona bicolor Genome sequencing and assembly.</title>
        <authorList>
            <person name="Araujo N.S."/>
            <person name="Arias M.C."/>
        </authorList>
    </citation>
    <scope>NUCLEOTIDE SEQUENCE</scope>
    <source>
        <strain evidence="1">USP_2M_L1-L4_2017</strain>
        <tissue evidence="1">Whole body</tissue>
    </source>
</reference>
<accession>A0AA40GIE5</accession>